<dbReference type="Proteomes" id="UP000316609">
    <property type="component" value="Unassembled WGS sequence"/>
</dbReference>
<dbReference type="SUPFAM" id="SSF48179">
    <property type="entry name" value="6-phosphogluconate dehydrogenase C-terminal domain-like"/>
    <property type="match status" value="1"/>
</dbReference>
<dbReference type="UniPathway" id="UPA00047">
    <property type="reaction ID" value="UER00056"/>
</dbReference>
<keyword evidence="5 8" id="KW-0560">Oxidoreductase</keyword>
<dbReference type="InterPro" id="IPR008927">
    <property type="entry name" value="6-PGluconate_DH-like_C_sf"/>
</dbReference>
<dbReference type="InterPro" id="IPR013116">
    <property type="entry name" value="KARI_N"/>
</dbReference>
<evidence type="ECO:0000256" key="4">
    <source>
        <dbReference type="ARBA" id="ARBA00022605"/>
    </source>
</evidence>
<evidence type="ECO:0000256" key="9">
    <source>
        <dbReference type="SAM" id="MobiDB-lite"/>
    </source>
</evidence>
<keyword evidence="6 8" id="KW-0100">Branched-chain amino acid biosynthesis</keyword>
<dbReference type="EMBL" id="VBOY01000020">
    <property type="protein sequence ID" value="TMQ67976.1"/>
    <property type="molecule type" value="Genomic_DNA"/>
</dbReference>
<organism evidence="12 13">
    <name type="scientific">Eiseniibacteriota bacterium</name>
    <dbReference type="NCBI Taxonomy" id="2212470"/>
    <lineage>
        <taxon>Bacteria</taxon>
        <taxon>Candidatus Eiseniibacteriota</taxon>
    </lineage>
</organism>
<dbReference type="UniPathway" id="UPA00049">
    <property type="reaction ID" value="UER00060"/>
</dbReference>
<reference evidence="12 13" key="1">
    <citation type="journal article" date="2019" name="Nat. Microbiol.">
        <title>Mediterranean grassland soil C-N compound turnover is dependent on rainfall and depth, and is mediated by genomically divergent microorganisms.</title>
        <authorList>
            <person name="Diamond S."/>
            <person name="Andeer P.F."/>
            <person name="Li Z."/>
            <person name="Crits-Christoph A."/>
            <person name="Burstein D."/>
            <person name="Anantharaman K."/>
            <person name="Lane K.R."/>
            <person name="Thomas B.C."/>
            <person name="Pan C."/>
            <person name="Northen T.R."/>
            <person name="Banfield J.F."/>
        </authorList>
    </citation>
    <scope>NUCLEOTIDE SEQUENCE [LARGE SCALE GENOMIC DNA]</scope>
    <source>
        <strain evidence="12">WS_8</strain>
    </source>
</reference>
<feature type="binding site" evidence="8">
    <location>
        <position position="192"/>
    </location>
    <ligand>
        <name>Mg(2+)</name>
        <dbReference type="ChEBI" id="CHEBI:18420"/>
        <label>2</label>
    </ligand>
</feature>
<dbReference type="GO" id="GO:0004455">
    <property type="term" value="F:ketol-acid reductoisomerase activity"/>
    <property type="evidence" value="ECO:0007669"/>
    <property type="project" value="UniProtKB-UniRule"/>
</dbReference>
<feature type="region of interest" description="Disordered" evidence="9">
    <location>
        <begin position="324"/>
        <end position="343"/>
    </location>
</feature>
<dbReference type="PANTHER" id="PTHR21371:SF1">
    <property type="entry name" value="KETOL-ACID REDUCTOISOMERASE, MITOCHONDRIAL"/>
    <property type="match status" value="1"/>
</dbReference>
<evidence type="ECO:0000256" key="3">
    <source>
        <dbReference type="ARBA" id="ARBA00010318"/>
    </source>
</evidence>
<dbReference type="PROSITE" id="PS51850">
    <property type="entry name" value="KARI_N"/>
    <property type="match status" value="1"/>
</dbReference>
<dbReference type="GO" id="GO:0009099">
    <property type="term" value="P:L-valine biosynthetic process"/>
    <property type="evidence" value="ECO:0007669"/>
    <property type="project" value="UniProtKB-UniRule"/>
</dbReference>
<name>A0A538TWH5_UNCEI</name>
<dbReference type="InterPro" id="IPR013023">
    <property type="entry name" value="KARI"/>
</dbReference>
<dbReference type="GO" id="GO:0016853">
    <property type="term" value="F:isomerase activity"/>
    <property type="evidence" value="ECO:0007669"/>
    <property type="project" value="UniProtKB-KW"/>
</dbReference>
<evidence type="ECO:0000313" key="13">
    <source>
        <dbReference type="Proteomes" id="UP000316609"/>
    </source>
</evidence>
<evidence type="ECO:0000256" key="7">
    <source>
        <dbReference type="NCBIfam" id="TIGR00465"/>
    </source>
</evidence>
<protein>
    <recommendedName>
        <fullName evidence="7">Ketol-acid reductoisomerase</fullName>
        <ecNumber evidence="7">1.1.1.86</ecNumber>
    </recommendedName>
</protein>
<evidence type="ECO:0000313" key="12">
    <source>
        <dbReference type="EMBL" id="TMQ67976.1"/>
    </source>
</evidence>
<dbReference type="PANTHER" id="PTHR21371">
    <property type="entry name" value="KETOL-ACID REDUCTOISOMERASE, MITOCHONDRIAL"/>
    <property type="match status" value="1"/>
</dbReference>
<evidence type="ECO:0000256" key="6">
    <source>
        <dbReference type="ARBA" id="ARBA00023304"/>
    </source>
</evidence>
<gene>
    <name evidence="12" type="primary">ilvC</name>
    <name evidence="12" type="ORF">E6K78_02790</name>
</gene>
<dbReference type="GO" id="GO:0046872">
    <property type="term" value="F:metal ion binding"/>
    <property type="evidence" value="ECO:0007669"/>
    <property type="project" value="UniProtKB-UniRule"/>
</dbReference>
<comment type="caution">
    <text evidence="12">The sequence shown here is derived from an EMBL/GenBank/DDBJ whole genome shotgun (WGS) entry which is preliminary data.</text>
</comment>
<comment type="caution">
    <text evidence="8">Lacks conserved residue(s) required for the propagation of feature annotation.</text>
</comment>
<dbReference type="NCBIfam" id="TIGR00465">
    <property type="entry name" value="ilvC"/>
    <property type="match status" value="1"/>
</dbReference>
<keyword evidence="12" id="KW-0413">Isomerase</keyword>
<evidence type="ECO:0000259" key="10">
    <source>
        <dbReference type="PROSITE" id="PS51850"/>
    </source>
</evidence>
<sequence length="343" mass="36142">MDATIGGRGLDRSVSELQQIGPVAILGFGNQGEAQALNLRESGIEVVVGARSGHAAETRARDLGFPVHPLAGAAAHAAVAAVLLPDEVVPTLWPELSSALQRGARLVFAHGYNLLYSRLALPASDVVVVAPTGPGRVLRALYQQGQGMPAYLAVHRDASGKAWGTAESYAIAIGCPAARHWRTTVREETEVDLFGEQAVLCGGMNALVTAAFETLSARGYSPEIAYLECVHQLKYLADLLHERGVAGMRRGISGTALFGDLTRGSRAAGADVRARMEGILEDIRSGAFAREWAAEEASGGRRLAELVEQASRHPIETARRAALGLAGDPEAEGGKSRKALSKN</sequence>
<dbReference type="InterPro" id="IPR036291">
    <property type="entry name" value="NAD(P)-bd_dom_sf"/>
</dbReference>
<feature type="domain" description="KARI C-terminal knotted" evidence="11">
    <location>
        <begin position="184"/>
        <end position="329"/>
    </location>
</feature>
<dbReference type="Pfam" id="PF01450">
    <property type="entry name" value="KARI_C"/>
    <property type="match status" value="1"/>
</dbReference>
<dbReference type="Gene3D" id="6.10.240.10">
    <property type="match status" value="1"/>
</dbReference>
<comment type="pathway">
    <text evidence="2">Amino-acid biosynthesis; L-isoleucine biosynthesis; L-isoleucine from 2-oxobutanoate: step 2/4.</text>
</comment>
<keyword evidence="4 8" id="KW-0028">Amino-acid biosynthesis</keyword>
<dbReference type="Gene3D" id="3.40.50.720">
    <property type="entry name" value="NAD(P)-binding Rossmann-like Domain"/>
    <property type="match status" value="1"/>
</dbReference>
<evidence type="ECO:0000256" key="1">
    <source>
        <dbReference type="ARBA" id="ARBA00004864"/>
    </source>
</evidence>
<evidence type="ECO:0000256" key="8">
    <source>
        <dbReference type="PROSITE-ProRule" id="PRU01198"/>
    </source>
</evidence>
<feature type="binding site" evidence="8">
    <location>
        <position position="192"/>
    </location>
    <ligand>
        <name>Mg(2+)</name>
        <dbReference type="ChEBI" id="CHEBI:18420"/>
        <label>1</label>
    </ligand>
</feature>
<dbReference type="GO" id="GO:0009097">
    <property type="term" value="P:isoleucine biosynthetic process"/>
    <property type="evidence" value="ECO:0007669"/>
    <property type="project" value="UniProtKB-UniRule"/>
</dbReference>
<evidence type="ECO:0000259" key="11">
    <source>
        <dbReference type="PROSITE" id="PS51851"/>
    </source>
</evidence>
<dbReference type="PROSITE" id="PS51851">
    <property type="entry name" value="KARI_C"/>
    <property type="match status" value="1"/>
</dbReference>
<keyword evidence="8" id="KW-0460">Magnesium</keyword>
<feature type="binding site" evidence="8">
    <location>
        <position position="196"/>
    </location>
    <ligand>
        <name>Mg(2+)</name>
        <dbReference type="ChEBI" id="CHEBI:18420"/>
        <label>1</label>
    </ligand>
</feature>
<comment type="pathway">
    <text evidence="1">Amino-acid biosynthesis; L-valine biosynthesis; L-valine from pyruvate: step 2/4.</text>
</comment>
<dbReference type="SUPFAM" id="SSF51735">
    <property type="entry name" value="NAD(P)-binding Rossmann-fold domains"/>
    <property type="match status" value="1"/>
</dbReference>
<comment type="similarity">
    <text evidence="3 8">Belongs to the ketol-acid reductoisomerase family.</text>
</comment>
<dbReference type="AlphaFoldDB" id="A0A538TWH5"/>
<dbReference type="EC" id="1.1.1.86" evidence="7"/>
<evidence type="ECO:0000256" key="2">
    <source>
        <dbReference type="ARBA" id="ARBA00004885"/>
    </source>
</evidence>
<dbReference type="InterPro" id="IPR000506">
    <property type="entry name" value="KARI_C"/>
</dbReference>
<proteinExistence type="inferred from homology"/>
<accession>A0A538TWH5</accession>
<feature type="domain" description="KARI N-terminal Rossmann" evidence="10">
    <location>
        <begin position="1"/>
        <end position="183"/>
    </location>
</feature>
<evidence type="ECO:0000256" key="5">
    <source>
        <dbReference type="ARBA" id="ARBA00023002"/>
    </source>
</evidence>
<dbReference type="Pfam" id="PF07991">
    <property type="entry name" value="KARI_N"/>
    <property type="match status" value="1"/>
</dbReference>
<keyword evidence="8" id="KW-0479">Metal-binding</keyword>